<evidence type="ECO:0000313" key="8">
    <source>
        <dbReference type="Proteomes" id="UP001138802"/>
    </source>
</evidence>
<dbReference type="PANTHER" id="PTHR30126:SF21">
    <property type="entry name" value="TRANSCRIPTIONAL REGULATOR-RELATED"/>
    <property type="match status" value="1"/>
</dbReference>
<feature type="region of interest" description="Disordered" evidence="5">
    <location>
        <begin position="279"/>
        <end position="316"/>
    </location>
</feature>
<dbReference type="AlphaFoldDB" id="A0A9X0WHI5"/>
<evidence type="ECO:0000256" key="1">
    <source>
        <dbReference type="ARBA" id="ARBA00009437"/>
    </source>
</evidence>
<reference evidence="7 8" key="1">
    <citation type="journal article" date="2020" name="Microorganisms">
        <title>Osmotic Adaptation and Compatible Solute Biosynthesis of Phototrophic Bacteria as Revealed from Genome Analyses.</title>
        <authorList>
            <person name="Imhoff J.F."/>
            <person name="Rahn T."/>
            <person name="Kunzel S."/>
            <person name="Keller A."/>
            <person name="Neulinger S.C."/>
        </authorList>
    </citation>
    <scope>NUCLEOTIDE SEQUENCE [LARGE SCALE GENOMIC DNA]</scope>
    <source>
        <strain evidence="7 8">DSM 21303</strain>
    </source>
</reference>
<dbReference type="PRINTS" id="PR00039">
    <property type="entry name" value="HTHLYSR"/>
</dbReference>
<keyword evidence="2" id="KW-0805">Transcription regulation</keyword>
<dbReference type="SUPFAM" id="SSF46785">
    <property type="entry name" value="Winged helix' DNA-binding domain"/>
    <property type="match status" value="1"/>
</dbReference>
<dbReference type="GO" id="GO:0003700">
    <property type="term" value="F:DNA-binding transcription factor activity"/>
    <property type="evidence" value="ECO:0007669"/>
    <property type="project" value="InterPro"/>
</dbReference>
<keyword evidence="8" id="KW-1185">Reference proteome</keyword>
<dbReference type="InterPro" id="IPR036390">
    <property type="entry name" value="WH_DNA-bd_sf"/>
</dbReference>
<protein>
    <submittedName>
        <fullName evidence="7">LysR family transcriptional regulator</fullName>
    </submittedName>
</protein>
<dbReference type="GO" id="GO:0000976">
    <property type="term" value="F:transcription cis-regulatory region binding"/>
    <property type="evidence" value="ECO:0007669"/>
    <property type="project" value="TreeGrafter"/>
</dbReference>
<keyword evidence="3" id="KW-0238">DNA-binding</keyword>
<sequence>MDSQQINTFLAVAAHGSFQEAATRVHVTQSTVSARIQAIEQELNARLFVRNRSGATLTAAGQRFLRHAKTLALTFDQARHDVGLPSRFRGSLRIGARIALWDGLLPLWVGRMRAQAPDLSINSDIGFEEDLMRGIIVGTLDLALMYSPRHCAGLQIEHLFDETLVRVCSDPQDTALDDSYVYVDWGPTFYAQHQQVYPDLERPALMANIGWLGLQLILANGGSCFVPERIAASSLRDGSLHLAPHGPRFRLPAYVVHSSQDDSSMLDMALGVLRALVREQTTGGDAEPEEGAPSGRRGGAIQVARGEGKSSGRRSR</sequence>
<evidence type="ECO:0000256" key="5">
    <source>
        <dbReference type="SAM" id="MobiDB-lite"/>
    </source>
</evidence>
<dbReference type="Gene3D" id="1.10.10.10">
    <property type="entry name" value="Winged helix-like DNA-binding domain superfamily/Winged helix DNA-binding domain"/>
    <property type="match status" value="1"/>
</dbReference>
<dbReference type="FunFam" id="1.10.10.10:FF:000001">
    <property type="entry name" value="LysR family transcriptional regulator"/>
    <property type="match status" value="1"/>
</dbReference>
<dbReference type="InterPro" id="IPR000847">
    <property type="entry name" value="LysR_HTH_N"/>
</dbReference>
<dbReference type="InterPro" id="IPR036388">
    <property type="entry name" value="WH-like_DNA-bd_sf"/>
</dbReference>
<dbReference type="SUPFAM" id="SSF53850">
    <property type="entry name" value="Periplasmic binding protein-like II"/>
    <property type="match status" value="1"/>
</dbReference>
<name>A0A9X0WHI5_9GAMM</name>
<dbReference type="PANTHER" id="PTHR30126">
    <property type="entry name" value="HTH-TYPE TRANSCRIPTIONAL REGULATOR"/>
    <property type="match status" value="1"/>
</dbReference>
<evidence type="ECO:0000256" key="4">
    <source>
        <dbReference type="ARBA" id="ARBA00023163"/>
    </source>
</evidence>
<feature type="domain" description="HTH lysR-type" evidence="6">
    <location>
        <begin position="1"/>
        <end position="58"/>
    </location>
</feature>
<evidence type="ECO:0000256" key="3">
    <source>
        <dbReference type="ARBA" id="ARBA00023125"/>
    </source>
</evidence>
<dbReference type="Pfam" id="PF03466">
    <property type="entry name" value="LysR_substrate"/>
    <property type="match status" value="1"/>
</dbReference>
<dbReference type="EMBL" id="NRSD01000006">
    <property type="protein sequence ID" value="MBK1644670.1"/>
    <property type="molecule type" value="Genomic_DNA"/>
</dbReference>
<dbReference type="InterPro" id="IPR005119">
    <property type="entry name" value="LysR_subst-bd"/>
</dbReference>
<accession>A0A9X0WHI5</accession>
<gene>
    <name evidence="7" type="ORF">CKO25_08400</name>
</gene>
<evidence type="ECO:0000313" key="7">
    <source>
        <dbReference type="EMBL" id="MBK1644670.1"/>
    </source>
</evidence>
<comment type="similarity">
    <text evidence="1">Belongs to the LysR transcriptional regulatory family.</text>
</comment>
<organism evidence="7 8">
    <name type="scientific">Thiocapsa imhoffii</name>
    <dbReference type="NCBI Taxonomy" id="382777"/>
    <lineage>
        <taxon>Bacteria</taxon>
        <taxon>Pseudomonadati</taxon>
        <taxon>Pseudomonadota</taxon>
        <taxon>Gammaproteobacteria</taxon>
        <taxon>Chromatiales</taxon>
        <taxon>Chromatiaceae</taxon>
        <taxon>Thiocapsa</taxon>
    </lineage>
</organism>
<comment type="caution">
    <text evidence="7">The sequence shown here is derived from an EMBL/GenBank/DDBJ whole genome shotgun (WGS) entry which is preliminary data.</text>
</comment>
<dbReference type="Pfam" id="PF00126">
    <property type="entry name" value="HTH_1"/>
    <property type="match status" value="1"/>
</dbReference>
<dbReference type="Gene3D" id="3.40.190.10">
    <property type="entry name" value="Periplasmic binding protein-like II"/>
    <property type="match status" value="1"/>
</dbReference>
<dbReference type="PROSITE" id="PS50931">
    <property type="entry name" value="HTH_LYSR"/>
    <property type="match status" value="1"/>
</dbReference>
<evidence type="ECO:0000259" key="6">
    <source>
        <dbReference type="PROSITE" id="PS50931"/>
    </source>
</evidence>
<proteinExistence type="inferred from homology"/>
<dbReference type="RefSeq" id="WP_200387464.1">
    <property type="nucleotide sequence ID" value="NZ_NRSD01000006.1"/>
</dbReference>
<keyword evidence="4" id="KW-0804">Transcription</keyword>
<evidence type="ECO:0000256" key="2">
    <source>
        <dbReference type="ARBA" id="ARBA00023015"/>
    </source>
</evidence>
<dbReference type="Proteomes" id="UP001138802">
    <property type="component" value="Unassembled WGS sequence"/>
</dbReference>